<accession>A0A0E9QM68</accession>
<name>A0A0E9QM68_ANGAN</name>
<organism evidence="1">
    <name type="scientific">Anguilla anguilla</name>
    <name type="common">European freshwater eel</name>
    <name type="synonym">Muraena anguilla</name>
    <dbReference type="NCBI Taxonomy" id="7936"/>
    <lineage>
        <taxon>Eukaryota</taxon>
        <taxon>Metazoa</taxon>
        <taxon>Chordata</taxon>
        <taxon>Craniata</taxon>
        <taxon>Vertebrata</taxon>
        <taxon>Euteleostomi</taxon>
        <taxon>Actinopterygii</taxon>
        <taxon>Neopterygii</taxon>
        <taxon>Teleostei</taxon>
        <taxon>Anguilliformes</taxon>
        <taxon>Anguillidae</taxon>
        <taxon>Anguilla</taxon>
    </lineage>
</organism>
<dbReference type="AlphaFoldDB" id="A0A0E9QM68"/>
<reference evidence="1" key="2">
    <citation type="journal article" date="2015" name="Fish Shellfish Immunol.">
        <title>Early steps in the European eel (Anguilla anguilla)-Vibrio vulnificus interaction in the gills: Role of the RtxA13 toxin.</title>
        <authorList>
            <person name="Callol A."/>
            <person name="Pajuelo D."/>
            <person name="Ebbesson L."/>
            <person name="Teles M."/>
            <person name="MacKenzie S."/>
            <person name="Amaro C."/>
        </authorList>
    </citation>
    <scope>NUCLEOTIDE SEQUENCE</scope>
</reference>
<proteinExistence type="predicted"/>
<dbReference type="EMBL" id="GBXM01090980">
    <property type="protein sequence ID" value="JAH17597.1"/>
    <property type="molecule type" value="Transcribed_RNA"/>
</dbReference>
<sequence length="59" mass="6537">MLATSQLASLYQHPFATLACKLLSYSCWLLRIKDPIPIGSYASYIGCTFSELKGTCMQT</sequence>
<protein>
    <submittedName>
        <fullName evidence="1">Uncharacterized protein</fullName>
    </submittedName>
</protein>
<evidence type="ECO:0000313" key="1">
    <source>
        <dbReference type="EMBL" id="JAH17597.1"/>
    </source>
</evidence>
<reference evidence="1" key="1">
    <citation type="submission" date="2014-11" db="EMBL/GenBank/DDBJ databases">
        <authorList>
            <person name="Amaro Gonzalez C."/>
        </authorList>
    </citation>
    <scope>NUCLEOTIDE SEQUENCE</scope>
</reference>